<evidence type="ECO:0000313" key="2">
    <source>
        <dbReference type="Proteomes" id="UP000245207"/>
    </source>
</evidence>
<organism evidence="1 2">
    <name type="scientific">Artemisia annua</name>
    <name type="common">Sweet wormwood</name>
    <dbReference type="NCBI Taxonomy" id="35608"/>
    <lineage>
        <taxon>Eukaryota</taxon>
        <taxon>Viridiplantae</taxon>
        <taxon>Streptophyta</taxon>
        <taxon>Embryophyta</taxon>
        <taxon>Tracheophyta</taxon>
        <taxon>Spermatophyta</taxon>
        <taxon>Magnoliopsida</taxon>
        <taxon>eudicotyledons</taxon>
        <taxon>Gunneridae</taxon>
        <taxon>Pentapetalae</taxon>
        <taxon>asterids</taxon>
        <taxon>campanulids</taxon>
        <taxon>Asterales</taxon>
        <taxon>Asteraceae</taxon>
        <taxon>Asteroideae</taxon>
        <taxon>Anthemideae</taxon>
        <taxon>Artemisiinae</taxon>
        <taxon>Artemisia</taxon>
    </lineage>
</organism>
<name>A0A2U1M7Q7_ARTAN</name>
<sequence length="135" mass="15212">MDSLAGRHKMKGVDEGRVFLPPRNDGPRFQFDFPGPSSSVRYILSEEDRPPSFQKMDDNGVGSFTVLPAAVHLPSFRRWFFHHIRKMLVWTPCMGCSIIVVRLGTVAPPGTLVWTLYMNRPIIVVRSGTVALRSV</sequence>
<protein>
    <submittedName>
        <fullName evidence="1">Uncharacterized protein</fullName>
    </submittedName>
</protein>
<keyword evidence="2" id="KW-1185">Reference proteome</keyword>
<dbReference type="Proteomes" id="UP000245207">
    <property type="component" value="Unassembled WGS sequence"/>
</dbReference>
<evidence type="ECO:0000313" key="1">
    <source>
        <dbReference type="EMBL" id="PWA57254.1"/>
    </source>
</evidence>
<dbReference type="EMBL" id="PKPP01006223">
    <property type="protein sequence ID" value="PWA57254.1"/>
    <property type="molecule type" value="Genomic_DNA"/>
</dbReference>
<gene>
    <name evidence="1" type="ORF">CTI12_AA410430</name>
</gene>
<comment type="caution">
    <text evidence="1">The sequence shown here is derived from an EMBL/GenBank/DDBJ whole genome shotgun (WGS) entry which is preliminary data.</text>
</comment>
<accession>A0A2U1M7Q7</accession>
<reference evidence="1 2" key="1">
    <citation type="journal article" date="2018" name="Mol. Plant">
        <title>The genome of Artemisia annua provides insight into the evolution of Asteraceae family and artemisinin biosynthesis.</title>
        <authorList>
            <person name="Shen Q."/>
            <person name="Zhang L."/>
            <person name="Liao Z."/>
            <person name="Wang S."/>
            <person name="Yan T."/>
            <person name="Shi P."/>
            <person name="Liu M."/>
            <person name="Fu X."/>
            <person name="Pan Q."/>
            <person name="Wang Y."/>
            <person name="Lv Z."/>
            <person name="Lu X."/>
            <person name="Zhang F."/>
            <person name="Jiang W."/>
            <person name="Ma Y."/>
            <person name="Chen M."/>
            <person name="Hao X."/>
            <person name="Li L."/>
            <person name="Tang Y."/>
            <person name="Lv G."/>
            <person name="Zhou Y."/>
            <person name="Sun X."/>
            <person name="Brodelius P.E."/>
            <person name="Rose J.K.C."/>
            <person name="Tang K."/>
        </authorList>
    </citation>
    <scope>NUCLEOTIDE SEQUENCE [LARGE SCALE GENOMIC DNA]</scope>
    <source>
        <strain evidence="2">cv. Huhao1</strain>
        <tissue evidence="1">Leaf</tissue>
    </source>
</reference>
<dbReference type="AlphaFoldDB" id="A0A2U1M7Q7"/>
<proteinExistence type="predicted"/>